<keyword evidence="4" id="KW-1185">Reference proteome</keyword>
<feature type="region of interest" description="Disordered" evidence="1">
    <location>
        <begin position="145"/>
        <end position="249"/>
    </location>
</feature>
<gene>
    <name evidence="3" type="ORF">CPELLU_LOCUS15808</name>
</gene>
<dbReference type="OrthoDB" id="2153847at2759"/>
<name>A0A9N9NXM7_9GLOM</name>
<protein>
    <submittedName>
        <fullName evidence="3">19900_t:CDS:1</fullName>
    </submittedName>
</protein>
<feature type="compositionally biased region" description="Basic residues" evidence="1">
    <location>
        <begin position="185"/>
        <end position="199"/>
    </location>
</feature>
<feature type="compositionally biased region" description="Low complexity" evidence="1">
    <location>
        <begin position="238"/>
        <end position="249"/>
    </location>
</feature>
<proteinExistence type="predicted"/>
<feature type="signal peptide" evidence="2">
    <location>
        <begin position="1"/>
        <end position="20"/>
    </location>
</feature>
<dbReference type="EMBL" id="CAJVQA010021604">
    <property type="protein sequence ID" value="CAG8769869.1"/>
    <property type="molecule type" value="Genomic_DNA"/>
</dbReference>
<comment type="caution">
    <text evidence="3">The sequence shown here is derived from an EMBL/GenBank/DDBJ whole genome shotgun (WGS) entry which is preliminary data.</text>
</comment>
<evidence type="ECO:0000313" key="3">
    <source>
        <dbReference type="EMBL" id="CAG8769869.1"/>
    </source>
</evidence>
<keyword evidence="2" id="KW-0732">Signal</keyword>
<feature type="compositionally biased region" description="Basic and acidic residues" evidence="1">
    <location>
        <begin position="206"/>
        <end position="221"/>
    </location>
</feature>
<feature type="chain" id="PRO_5040253824" evidence="2">
    <location>
        <begin position="21"/>
        <end position="249"/>
    </location>
</feature>
<sequence>MKSSIFILVAVLALGLTVNGSPVNFEKRRFGQEHSPQAEAVYSCMKNQAASANKALEAVGQGPNAGIQFEADAGALVNATVFSLLAKAGACDQQKAADACFDLADRINTALSSTSSAEGQGISDTLKTCCKNLRQLERNTNGIGVKSADCKEKPKHKELDGLKQAQDPSAVEATPTAPEQQPTKAPKKNQKKKQKKPKKNQPTCTEEPKQQTTDEPKEKPKEKPKKNQTKDSKQSEQTPAVTTAPTSTA</sequence>
<dbReference type="AlphaFoldDB" id="A0A9N9NXM7"/>
<feature type="compositionally biased region" description="Basic and acidic residues" evidence="1">
    <location>
        <begin position="148"/>
        <end position="161"/>
    </location>
</feature>
<reference evidence="3" key="1">
    <citation type="submission" date="2021-06" db="EMBL/GenBank/DDBJ databases">
        <authorList>
            <person name="Kallberg Y."/>
            <person name="Tangrot J."/>
            <person name="Rosling A."/>
        </authorList>
    </citation>
    <scope>NUCLEOTIDE SEQUENCE</scope>
    <source>
        <strain evidence="3">FL966</strain>
    </source>
</reference>
<evidence type="ECO:0000313" key="4">
    <source>
        <dbReference type="Proteomes" id="UP000789759"/>
    </source>
</evidence>
<accession>A0A9N9NXM7</accession>
<evidence type="ECO:0000256" key="1">
    <source>
        <dbReference type="SAM" id="MobiDB-lite"/>
    </source>
</evidence>
<dbReference type="Proteomes" id="UP000789759">
    <property type="component" value="Unassembled WGS sequence"/>
</dbReference>
<organism evidence="3 4">
    <name type="scientific">Cetraspora pellucida</name>
    <dbReference type="NCBI Taxonomy" id="1433469"/>
    <lineage>
        <taxon>Eukaryota</taxon>
        <taxon>Fungi</taxon>
        <taxon>Fungi incertae sedis</taxon>
        <taxon>Mucoromycota</taxon>
        <taxon>Glomeromycotina</taxon>
        <taxon>Glomeromycetes</taxon>
        <taxon>Diversisporales</taxon>
        <taxon>Gigasporaceae</taxon>
        <taxon>Cetraspora</taxon>
    </lineage>
</organism>
<evidence type="ECO:0000256" key="2">
    <source>
        <dbReference type="SAM" id="SignalP"/>
    </source>
</evidence>